<dbReference type="Pfam" id="PF14501">
    <property type="entry name" value="HATPase_c_5"/>
    <property type="match status" value="1"/>
</dbReference>
<evidence type="ECO:0000313" key="4">
    <source>
        <dbReference type="Proteomes" id="UP000182379"/>
    </source>
</evidence>
<dbReference type="InterPro" id="IPR036890">
    <property type="entry name" value="HATPase_C_sf"/>
</dbReference>
<feature type="domain" description="Sensor histidine kinase NatK-like C-terminal" evidence="2">
    <location>
        <begin position="343"/>
        <end position="438"/>
    </location>
</feature>
<accession>A0A1H3ARG8</accession>
<keyword evidence="1" id="KW-1133">Transmembrane helix</keyword>
<gene>
    <name evidence="3" type="ORF">SAMN05216495_12212</name>
</gene>
<feature type="transmembrane region" description="Helical" evidence="1">
    <location>
        <begin position="45"/>
        <end position="65"/>
    </location>
</feature>
<evidence type="ECO:0000256" key="1">
    <source>
        <dbReference type="SAM" id="Phobius"/>
    </source>
</evidence>
<comment type="caution">
    <text evidence="3">The sequence shown here is derived from an EMBL/GenBank/DDBJ whole genome shotgun (WGS) entry which is preliminary data.</text>
</comment>
<dbReference type="SUPFAM" id="SSF55874">
    <property type="entry name" value="ATPase domain of HSP90 chaperone/DNA topoisomerase II/histidine kinase"/>
    <property type="match status" value="1"/>
</dbReference>
<name>A0A1H3ARG8_ACIFE</name>
<dbReference type="RefSeq" id="WP_074708331.1">
    <property type="nucleotide sequence ID" value="NZ_FNOP01000022.1"/>
</dbReference>
<evidence type="ECO:0000313" key="3">
    <source>
        <dbReference type="EMBL" id="SDX32233.1"/>
    </source>
</evidence>
<dbReference type="EMBL" id="FNOP01000022">
    <property type="protein sequence ID" value="SDX32233.1"/>
    <property type="molecule type" value="Genomic_DNA"/>
</dbReference>
<keyword evidence="1" id="KW-0812">Transmembrane</keyword>
<reference evidence="3 4" key="1">
    <citation type="submission" date="2016-10" db="EMBL/GenBank/DDBJ databases">
        <authorList>
            <person name="Varghese N."/>
            <person name="Submissions S."/>
        </authorList>
    </citation>
    <scope>NUCLEOTIDE SEQUENCE [LARGE SCALE GENOMIC DNA]</scope>
    <source>
        <strain evidence="3 4">WCC6</strain>
    </source>
</reference>
<organism evidence="3 4">
    <name type="scientific">Acidaminococcus fermentans</name>
    <dbReference type="NCBI Taxonomy" id="905"/>
    <lineage>
        <taxon>Bacteria</taxon>
        <taxon>Bacillati</taxon>
        <taxon>Bacillota</taxon>
        <taxon>Negativicutes</taxon>
        <taxon>Acidaminococcales</taxon>
        <taxon>Acidaminococcaceae</taxon>
        <taxon>Acidaminococcus</taxon>
    </lineage>
</organism>
<proteinExistence type="predicted"/>
<feature type="transmembrane region" description="Helical" evidence="1">
    <location>
        <begin position="203"/>
        <end position="221"/>
    </location>
</feature>
<dbReference type="AlphaFoldDB" id="A0A1H3ARG8"/>
<feature type="transmembrane region" description="Helical" evidence="1">
    <location>
        <begin position="132"/>
        <end position="152"/>
    </location>
</feature>
<dbReference type="Gene3D" id="3.30.565.10">
    <property type="entry name" value="Histidine kinase-like ATPase, C-terminal domain"/>
    <property type="match status" value="1"/>
</dbReference>
<feature type="transmembrane region" description="Helical" evidence="1">
    <location>
        <begin position="96"/>
        <end position="120"/>
    </location>
</feature>
<protein>
    <submittedName>
        <fullName evidence="3">GHKL domain-containing protein</fullName>
    </submittedName>
</protein>
<sequence>MSPLFETILGPLVFVLIFQPFYLLQILPFWNFLEPDRKKFIRNGWLLLFFLDVGLTMGLVRSGVFSSIPRAYWACGYIIWIPQFLLSFLTTRKYWVGHLFILAFRVLLSSCFYTFLWHFFLYFWPESAFSSMYFWQILFYGAECLLIFPFVLRFLTRTFSHFREAAARRYWRLTALIPMVLAGETLYVSVYDSQERYFDLLEARILLLLITVLIMASIRTAQQEVYDEISAREEKHQLEQQVVSAANYVKMSKESRQRLEAIYREKRDHLDQLLDLVRRKDRVGVLTYIEELGEEFNSTKLPQYCRNPLINAALTVYLSRAREEGIPTTVSVDLPQDLICSGDLSIVLSNLVENALIASEKQPEDRRNITVLALRHGDMLNILVKNMFDAPVQLGEDGLPVTHVKGHGIGMKSLARFRDKYGASVLCQQKEGWFLTYLQLDLRAKGVGD</sequence>
<feature type="transmembrane region" description="Helical" evidence="1">
    <location>
        <begin position="12"/>
        <end position="33"/>
    </location>
</feature>
<feature type="transmembrane region" description="Helical" evidence="1">
    <location>
        <begin position="173"/>
        <end position="191"/>
    </location>
</feature>
<dbReference type="InterPro" id="IPR032834">
    <property type="entry name" value="NatK-like_C"/>
</dbReference>
<keyword evidence="1" id="KW-0472">Membrane</keyword>
<feature type="transmembrane region" description="Helical" evidence="1">
    <location>
        <begin position="71"/>
        <end position="89"/>
    </location>
</feature>
<dbReference type="Proteomes" id="UP000182379">
    <property type="component" value="Unassembled WGS sequence"/>
</dbReference>
<evidence type="ECO:0000259" key="2">
    <source>
        <dbReference type="Pfam" id="PF14501"/>
    </source>
</evidence>